<keyword evidence="1" id="KW-1133">Transmembrane helix</keyword>
<gene>
    <name evidence="2" type="ORF">SAMN02745912_00105</name>
</gene>
<dbReference type="AlphaFoldDB" id="A0A1M6JQY2"/>
<dbReference type="Pfam" id="PF09581">
    <property type="entry name" value="Spore_III_AF"/>
    <property type="match status" value="1"/>
</dbReference>
<evidence type="ECO:0000313" key="3">
    <source>
        <dbReference type="Proteomes" id="UP000184465"/>
    </source>
</evidence>
<organism evidence="2 3">
    <name type="scientific">Paramaledivibacter caminithermalis (strain DSM 15212 / CIP 107654 / DViRD3)</name>
    <name type="common">Clostridium caminithermale</name>
    <dbReference type="NCBI Taxonomy" id="1121301"/>
    <lineage>
        <taxon>Bacteria</taxon>
        <taxon>Bacillati</taxon>
        <taxon>Bacillota</taxon>
        <taxon>Clostridia</taxon>
        <taxon>Peptostreptococcales</taxon>
        <taxon>Caminicellaceae</taxon>
        <taxon>Paramaledivibacter</taxon>
    </lineage>
</organism>
<dbReference type="RefSeq" id="WP_073146373.1">
    <property type="nucleotide sequence ID" value="NZ_FRAG01000001.1"/>
</dbReference>
<evidence type="ECO:0000313" key="2">
    <source>
        <dbReference type="EMBL" id="SHJ49094.1"/>
    </source>
</evidence>
<evidence type="ECO:0000256" key="1">
    <source>
        <dbReference type="SAM" id="Phobius"/>
    </source>
</evidence>
<dbReference type="OrthoDB" id="1738919at2"/>
<keyword evidence="3" id="KW-1185">Reference proteome</keyword>
<feature type="transmembrane region" description="Helical" evidence="1">
    <location>
        <begin position="34"/>
        <end position="52"/>
    </location>
</feature>
<dbReference type="Proteomes" id="UP000184465">
    <property type="component" value="Unassembled WGS sequence"/>
</dbReference>
<protein>
    <submittedName>
        <fullName evidence="2">Stage III sporulation protein AF</fullName>
    </submittedName>
</protein>
<reference evidence="3" key="1">
    <citation type="submission" date="2016-11" db="EMBL/GenBank/DDBJ databases">
        <authorList>
            <person name="Varghese N."/>
            <person name="Submissions S."/>
        </authorList>
    </citation>
    <scope>NUCLEOTIDE SEQUENCE [LARGE SCALE GENOMIC DNA]</scope>
    <source>
        <strain evidence="3">DSM 15212 / CIP 107654 / DViRD3</strain>
    </source>
</reference>
<name>A0A1M6JQY2_PARC5</name>
<accession>A0A1M6JQY2</accession>
<feature type="transmembrane region" description="Helical" evidence="1">
    <location>
        <begin position="7"/>
        <end position="27"/>
    </location>
</feature>
<keyword evidence="1" id="KW-0812">Transmembrane</keyword>
<sequence>MIEDIKLWIKNIVMVIILVSFLDILIPDGKIKKYLNLILGFIVMIIILSPIIDFLNSNENLENEVFKISSKLDKKEYSFINSNIENKQVEQLSSLYKNRIKEDIVYRVESKYDVKVTKVNIELENSKDGKFGEIKSLELSLADRNTKLNENAIPIVKIDVINNEQNTGTNNNSNEDNNIDTDLRKKIKEDISNIYNLNEIKVVVNY</sequence>
<dbReference type="NCBIfam" id="TIGR02896">
    <property type="entry name" value="spore_III_AF"/>
    <property type="match status" value="1"/>
</dbReference>
<dbReference type="STRING" id="1121301.SAMN02745912_00105"/>
<dbReference type="EMBL" id="FRAG01000001">
    <property type="protein sequence ID" value="SHJ49094.1"/>
    <property type="molecule type" value="Genomic_DNA"/>
</dbReference>
<keyword evidence="1" id="KW-0472">Membrane</keyword>
<dbReference type="InterPro" id="IPR014245">
    <property type="entry name" value="Spore_III_AF"/>
</dbReference>
<proteinExistence type="predicted"/>